<reference evidence="3 4" key="1">
    <citation type="submission" date="2015-09" db="EMBL/GenBank/DDBJ databases">
        <title>Sorangium comparison.</title>
        <authorList>
            <person name="Zaburannyi N."/>
            <person name="Bunk B."/>
            <person name="Overmann J."/>
            <person name="Mueller R."/>
        </authorList>
    </citation>
    <scope>NUCLEOTIDE SEQUENCE [LARGE SCALE GENOMIC DNA]</scope>
    <source>
        <strain evidence="3 4">So ce26</strain>
    </source>
</reference>
<evidence type="ECO:0000256" key="1">
    <source>
        <dbReference type="SAM" id="MobiDB-lite"/>
    </source>
</evidence>
<keyword evidence="2" id="KW-0472">Membrane</keyword>
<dbReference type="EMBL" id="CP012673">
    <property type="protein sequence ID" value="AUX45500.1"/>
    <property type="molecule type" value="Genomic_DNA"/>
</dbReference>
<dbReference type="Proteomes" id="UP000238348">
    <property type="component" value="Chromosome"/>
</dbReference>
<keyword evidence="2" id="KW-0812">Transmembrane</keyword>
<name>A0A2L0F1R9_SORCE</name>
<evidence type="ECO:0000313" key="4">
    <source>
        <dbReference type="Proteomes" id="UP000238348"/>
    </source>
</evidence>
<proteinExistence type="predicted"/>
<feature type="transmembrane region" description="Helical" evidence="2">
    <location>
        <begin position="52"/>
        <end position="72"/>
    </location>
</feature>
<keyword evidence="2" id="KW-1133">Transmembrane helix</keyword>
<feature type="transmembrane region" description="Helical" evidence="2">
    <location>
        <begin position="79"/>
        <end position="101"/>
    </location>
</feature>
<organism evidence="3 4">
    <name type="scientific">Sorangium cellulosum</name>
    <name type="common">Polyangium cellulosum</name>
    <dbReference type="NCBI Taxonomy" id="56"/>
    <lineage>
        <taxon>Bacteria</taxon>
        <taxon>Pseudomonadati</taxon>
        <taxon>Myxococcota</taxon>
        <taxon>Polyangia</taxon>
        <taxon>Polyangiales</taxon>
        <taxon>Polyangiaceae</taxon>
        <taxon>Sorangium</taxon>
    </lineage>
</organism>
<feature type="transmembrane region" description="Helical" evidence="2">
    <location>
        <begin position="12"/>
        <end position="32"/>
    </location>
</feature>
<evidence type="ECO:0008006" key="5">
    <source>
        <dbReference type="Google" id="ProtNLM"/>
    </source>
</evidence>
<evidence type="ECO:0000256" key="2">
    <source>
        <dbReference type="SAM" id="Phobius"/>
    </source>
</evidence>
<gene>
    <name evidence="3" type="ORF">SOCE26_069920</name>
</gene>
<feature type="transmembrane region" description="Helical" evidence="2">
    <location>
        <begin position="107"/>
        <end position="128"/>
    </location>
</feature>
<sequence>MTPSDRALGRRITALLAALVLVDLTLAIWAFFFPQAWFDAFHGTAYVDPAALLPRAAASWTGFLLMQSIALVRWRMETWWLLIVAGVRLSEVFSDLVYVLMADDVTWFAMTALPATGPLNALFGWWLIRAWKRRPGSSRLHGSSLRADAPASGLS</sequence>
<accession>A0A2L0F1R9</accession>
<feature type="region of interest" description="Disordered" evidence="1">
    <location>
        <begin position="136"/>
        <end position="155"/>
    </location>
</feature>
<evidence type="ECO:0000313" key="3">
    <source>
        <dbReference type="EMBL" id="AUX45500.1"/>
    </source>
</evidence>
<dbReference type="AlphaFoldDB" id="A0A2L0F1R9"/>
<protein>
    <recommendedName>
        <fullName evidence="5">DUF4345 domain-containing protein</fullName>
    </recommendedName>
</protein>